<proteinExistence type="predicted"/>
<dbReference type="Proteomes" id="UP000001946">
    <property type="component" value="Chromosome"/>
</dbReference>
<accession>Q24WQ2</accession>
<dbReference type="AlphaFoldDB" id="Q24WQ2"/>
<reference evidence="1 2" key="1">
    <citation type="journal article" date="2006" name="J. Bacteriol.">
        <title>Complete genome sequence of the dehalorespiring bacterium Desulfitobacterium hafniense Y51 and comparison with Dehalococcoides ethenogenes 195.</title>
        <authorList>
            <person name="Nonaka H."/>
            <person name="Keresztes G."/>
            <person name="Shinoda Y."/>
            <person name="Ikenaga Y."/>
            <person name="Abe M."/>
            <person name="Naito K."/>
            <person name="Inatomi K."/>
            <person name="Furukawa K."/>
            <person name="Inui M."/>
            <person name="Yukawa H."/>
        </authorList>
    </citation>
    <scope>NUCLEOTIDE SEQUENCE [LARGE SCALE GENOMIC DNA]</scope>
    <source>
        <strain evidence="1 2">Y51</strain>
    </source>
</reference>
<dbReference type="KEGG" id="dsy:DSY1751"/>
<name>Q24WQ2_DESHY</name>
<evidence type="ECO:0000313" key="1">
    <source>
        <dbReference type="EMBL" id="BAE83540.1"/>
    </source>
</evidence>
<sequence>MLFDAPALEQGSHCPFKGGFAQVKNFFDLLGAGLFIEGKYSAVGIHGVDEKLGIHVHLLVREIAGRKVQFSVVPDSNHPSLDPVPPFEI</sequence>
<gene>
    <name evidence="1" type="ordered locus">DSY1751</name>
</gene>
<evidence type="ECO:0000313" key="2">
    <source>
        <dbReference type="Proteomes" id="UP000001946"/>
    </source>
</evidence>
<protein>
    <submittedName>
        <fullName evidence="1">Uncharacterized protein</fullName>
    </submittedName>
</protein>
<organism evidence="1 2">
    <name type="scientific">Desulfitobacterium hafniense (strain Y51)</name>
    <dbReference type="NCBI Taxonomy" id="138119"/>
    <lineage>
        <taxon>Bacteria</taxon>
        <taxon>Bacillati</taxon>
        <taxon>Bacillota</taxon>
        <taxon>Clostridia</taxon>
        <taxon>Eubacteriales</taxon>
        <taxon>Desulfitobacteriaceae</taxon>
        <taxon>Desulfitobacterium</taxon>
    </lineage>
</organism>
<dbReference type="EMBL" id="AP008230">
    <property type="protein sequence ID" value="BAE83540.1"/>
    <property type="molecule type" value="Genomic_DNA"/>
</dbReference>
<dbReference type="HOGENOM" id="CLU_2449781_0_0_9"/>
<keyword evidence="2" id="KW-1185">Reference proteome</keyword>